<name>A0AAV3T0I6_9EURY</name>
<dbReference type="GeneID" id="68571888"/>
<comment type="caution">
    <text evidence="1">The sequence shown here is derived from an EMBL/GenBank/DDBJ whole genome shotgun (WGS) entry which is preliminary data.</text>
</comment>
<dbReference type="RefSeq" id="WP_227261309.1">
    <property type="nucleotide sequence ID" value="NZ_BAAADU010000002.1"/>
</dbReference>
<sequence length="215" mass="24051">MPTFSALATAAYCPRQLYYRRRDPPDGTPAAAERAYDLSTHYPELVVASDTALRTFDLAVSPATYRRRLRALRERDCWQTLTDPPESDALVEGRDCRGRVQKVGYDPLRPVLVSPGDPADSGVWEPQRVRAVAAALALAWRERTPVESALVEYPRHGVVREVRLTAGNRALYRRTLRAVEGLDGPPPRLRDTARCGSCDYRAECGTKTRSLRSLL</sequence>
<evidence type="ECO:0008006" key="3">
    <source>
        <dbReference type="Google" id="ProtNLM"/>
    </source>
</evidence>
<dbReference type="EMBL" id="BAAADU010000002">
    <property type="protein sequence ID" value="GAA0649204.1"/>
    <property type="molecule type" value="Genomic_DNA"/>
</dbReference>
<protein>
    <recommendedName>
        <fullName evidence="3">CRISPR-associated exonuclease Cas4</fullName>
    </recommendedName>
</protein>
<dbReference type="AlphaFoldDB" id="A0AAV3T0I6"/>
<evidence type="ECO:0000313" key="1">
    <source>
        <dbReference type="EMBL" id="GAA0649204.1"/>
    </source>
</evidence>
<evidence type="ECO:0000313" key="2">
    <source>
        <dbReference type="Proteomes" id="UP001500194"/>
    </source>
</evidence>
<dbReference type="Proteomes" id="UP001500194">
    <property type="component" value="Unassembled WGS sequence"/>
</dbReference>
<gene>
    <name evidence="1" type="ORF">GCM10009019_09860</name>
</gene>
<organism evidence="1 2">
    <name type="scientific">Salarchaeum japonicum</name>
    <dbReference type="NCBI Taxonomy" id="555573"/>
    <lineage>
        <taxon>Archaea</taxon>
        <taxon>Methanobacteriati</taxon>
        <taxon>Methanobacteriota</taxon>
        <taxon>Stenosarchaea group</taxon>
        <taxon>Halobacteria</taxon>
        <taxon>Halobacteriales</taxon>
        <taxon>Halobacteriaceae</taxon>
    </lineage>
</organism>
<keyword evidence="2" id="KW-1185">Reference proteome</keyword>
<proteinExistence type="predicted"/>
<accession>A0AAV3T0I6</accession>
<reference evidence="1 2" key="1">
    <citation type="journal article" date="2019" name="Int. J. Syst. Evol. Microbiol.">
        <title>The Global Catalogue of Microorganisms (GCM) 10K type strain sequencing project: providing services to taxonomists for standard genome sequencing and annotation.</title>
        <authorList>
            <consortium name="The Broad Institute Genomics Platform"/>
            <consortium name="The Broad Institute Genome Sequencing Center for Infectious Disease"/>
            <person name="Wu L."/>
            <person name="Ma J."/>
        </authorList>
    </citation>
    <scope>NUCLEOTIDE SEQUENCE [LARGE SCALE GENOMIC DNA]</scope>
    <source>
        <strain evidence="1 2">JCM 16327</strain>
    </source>
</reference>